<evidence type="ECO:0000256" key="2">
    <source>
        <dbReference type="ARBA" id="ARBA00022475"/>
    </source>
</evidence>
<dbReference type="Pfam" id="PF02518">
    <property type="entry name" value="HATPase_c"/>
    <property type="match status" value="1"/>
</dbReference>
<dbReference type="InterPro" id="IPR036890">
    <property type="entry name" value="HATPase_C_sf"/>
</dbReference>
<evidence type="ECO:0000313" key="9">
    <source>
        <dbReference type="EMBL" id="OXM86199.1"/>
    </source>
</evidence>
<organism evidence="9 10">
    <name type="scientific">Paenibacillus rigui</name>
    <dbReference type="NCBI Taxonomy" id="554312"/>
    <lineage>
        <taxon>Bacteria</taxon>
        <taxon>Bacillati</taxon>
        <taxon>Bacillota</taxon>
        <taxon>Bacilli</taxon>
        <taxon>Bacillales</taxon>
        <taxon>Paenibacillaceae</taxon>
        <taxon>Paenibacillus</taxon>
    </lineage>
</organism>
<evidence type="ECO:0000256" key="7">
    <source>
        <dbReference type="SAM" id="Phobius"/>
    </source>
</evidence>
<dbReference type="InterPro" id="IPR010559">
    <property type="entry name" value="Sig_transdc_His_kin_internal"/>
</dbReference>
<evidence type="ECO:0000313" key="10">
    <source>
        <dbReference type="Proteomes" id="UP000215509"/>
    </source>
</evidence>
<keyword evidence="7" id="KW-0812">Transmembrane</keyword>
<keyword evidence="2" id="KW-1003">Cell membrane</keyword>
<feature type="transmembrane region" description="Helical" evidence="7">
    <location>
        <begin position="304"/>
        <end position="326"/>
    </location>
</feature>
<keyword evidence="5 9" id="KW-0418">Kinase</keyword>
<reference evidence="9 10" key="1">
    <citation type="submission" date="2017-07" db="EMBL/GenBank/DDBJ databases">
        <title>Genome sequencing and assembly of Paenibacillus rigui.</title>
        <authorList>
            <person name="Mayilraj S."/>
        </authorList>
    </citation>
    <scope>NUCLEOTIDE SEQUENCE [LARGE SCALE GENOMIC DNA]</scope>
    <source>
        <strain evidence="9 10">JCM 16352</strain>
    </source>
</reference>
<proteinExistence type="predicted"/>
<evidence type="ECO:0000256" key="4">
    <source>
        <dbReference type="ARBA" id="ARBA00022679"/>
    </source>
</evidence>
<dbReference type="OrthoDB" id="9776552at2"/>
<keyword evidence="7" id="KW-1133">Transmembrane helix</keyword>
<dbReference type="Gene3D" id="3.30.450.20">
    <property type="entry name" value="PAS domain"/>
    <property type="match status" value="1"/>
</dbReference>
<feature type="domain" description="HAMP" evidence="8">
    <location>
        <begin position="324"/>
        <end position="376"/>
    </location>
</feature>
<comment type="subcellular location">
    <subcellularLocation>
        <location evidence="1">Cell membrane</location>
        <topology evidence="1">Multi-pass membrane protein</topology>
    </subcellularLocation>
</comment>
<protein>
    <submittedName>
        <fullName evidence="9">Two-component sensor histidine kinase</fullName>
    </submittedName>
</protein>
<evidence type="ECO:0000256" key="6">
    <source>
        <dbReference type="ARBA" id="ARBA00023136"/>
    </source>
</evidence>
<dbReference type="Pfam" id="PF00672">
    <property type="entry name" value="HAMP"/>
    <property type="match status" value="1"/>
</dbReference>
<keyword evidence="6 7" id="KW-0472">Membrane</keyword>
<dbReference type="Gene3D" id="3.30.565.10">
    <property type="entry name" value="Histidine kinase-like ATPase, C-terminal domain"/>
    <property type="match status" value="1"/>
</dbReference>
<comment type="caution">
    <text evidence="9">The sequence shown here is derived from an EMBL/GenBank/DDBJ whole genome shotgun (WGS) entry which is preliminary data.</text>
</comment>
<keyword evidence="4" id="KW-0808">Transferase</keyword>
<name>A0A229UTI0_9BACL</name>
<dbReference type="RefSeq" id="WP_094015348.1">
    <property type="nucleotide sequence ID" value="NZ_NMQW01000017.1"/>
</dbReference>
<dbReference type="SUPFAM" id="SSF55874">
    <property type="entry name" value="ATPase domain of HSP90 chaperone/DNA topoisomerase II/histidine kinase"/>
    <property type="match status" value="1"/>
</dbReference>
<dbReference type="PANTHER" id="PTHR34220:SF7">
    <property type="entry name" value="SENSOR HISTIDINE KINASE YPDA"/>
    <property type="match status" value="1"/>
</dbReference>
<accession>A0A229UTI0</accession>
<dbReference type="InterPro" id="IPR003660">
    <property type="entry name" value="HAMP_dom"/>
</dbReference>
<dbReference type="SMART" id="SM00304">
    <property type="entry name" value="HAMP"/>
    <property type="match status" value="1"/>
</dbReference>
<dbReference type="InterPro" id="IPR050640">
    <property type="entry name" value="Bact_2-comp_sensor_kinase"/>
</dbReference>
<dbReference type="PROSITE" id="PS50885">
    <property type="entry name" value="HAMP"/>
    <property type="match status" value="1"/>
</dbReference>
<keyword evidence="10" id="KW-1185">Reference proteome</keyword>
<dbReference type="GO" id="GO:0000155">
    <property type="term" value="F:phosphorelay sensor kinase activity"/>
    <property type="evidence" value="ECO:0007669"/>
    <property type="project" value="InterPro"/>
</dbReference>
<dbReference type="PANTHER" id="PTHR34220">
    <property type="entry name" value="SENSOR HISTIDINE KINASE YPDA"/>
    <property type="match status" value="1"/>
</dbReference>
<dbReference type="AlphaFoldDB" id="A0A229UTI0"/>
<dbReference type="GO" id="GO:0005886">
    <property type="term" value="C:plasma membrane"/>
    <property type="evidence" value="ECO:0007669"/>
    <property type="project" value="UniProtKB-SubCell"/>
</dbReference>
<dbReference type="EMBL" id="NMQW01000017">
    <property type="protein sequence ID" value="OXM86199.1"/>
    <property type="molecule type" value="Genomic_DNA"/>
</dbReference>
<dbReference type="SUPFAM" id="SSF158472">
    <property type="entry name" value="HAMP domain-like"/>
    <property type="match status" value="1"/>
</dbReference>
<evidence type="ECO:0000256" key="1">
    <source>
        <dbReference type="ARBA" id="ARBA00004651"/>
    </source>
</evidence>
<evidence type="ECO:0000256" key="3">
    <source>
        <dbReference type="ARBA" id="ARBA00022553"/>
    </source>
</evidence>
<sequence length="599" mass="68587">MILFLSSLYRKWLYNMKLRHKIMLTYLVLIVCPLVIFQLAASEKISGMMTSHITYSAEQGFDQTYSFLTYRFKRVADTTDVMATNPLMMDILTDTSRLNDISRQLKDYNDLKQLLKSLQDGVDIARMFLYVQGAYIFSNESENFLPMDTSRIPPCFTRLKKEDVKYVWCSPAEIDESKQDRGKFLYVARSIRNPNNYLETIGQLRVNVNADTIRTILEKANVVKHSVTFLKSQDNQIILSSDPGQMPPLEVNFPEPSPHQDLISFKSGGSYYLLRPIPSSQWSMVTVIPLDEIVNQSRQLRNELLFLLAIIATAAYVLAYVLAFSVTRRISQLTRRLKDIQDGSLSPLAQAQGKDEIGELIRTYNFMIEQISRMNKEQYKLGQEVKSAELKALQSQINPHFLYNTLDLINWMAVEGMNGEIKKVVRALARFYKVSLSNGRDIITIREELSHAAFYVQIQNIRFENKIKYEVEVEEEIMDFLIPKITFQPIVENAILHGILGRPERTGTISIFGRRTETGLRFTIQDDGIGMTEAQLQQLTHEGDKKRGPGRNDSGYGTINVAQRLHNYFGDEYGLTYHSAEGEGTTVAIRIPAVDREEP</sequence>
<dbReference type="InterPro" id="IPR003594">
    <property type="entry name" value="HATPase_dom"/>
</dbReference>
<gene>
    <name evidence="9" type="ORF">CF651_13400</name>
</gene>
<dbReference type="Proteomes" id="UP000215509">
    <property type="component" value="Unassembled WGS sequence"/>
</dbReference>
<dbReference type="Pfam" id="PF06580">
    <property type="entry name" value="His_kinase"/>
    <property type="match status" value="1"/>
</dbReference>
<evidence type="ECO:0000259" key="8">
    <source>
        <dbReference type="PROSITE" id="PS50885"/>
    </source>
</evidence>
<dbReference type="Gene3D" id="1.10.287.130">
    <property type="match status" value="1"/>
</dbReference>
<keyword evidence="3" id="KW-0597">Phosphoprotein</keyword>
<evidence type="ECO:0000256" key="5">
    <source>
        <dbReference type="ARBA" id="ARBA00022777"/>
    </source>
</evidence>
<dbReference type="CDD" id="cd06225">
    <property type="entry name" value="HAMP"/>
    <property type="match status" value="1"/>
</dbReference>